<dbReference type="GO" id="GO:0005829">
    <property type="term" value="C:cytosol"/>
    <property type="evidence" value="ECO:0007669"/>
    <property type="project" value="TreeGrafter"/>
</dbReference>
<dbReference type="SMART" id="SM00479">
    <property type="entry name" value="EXOIII"/>
    <property type="match status" value="1"/>
</dbReference>
<dbReference type="InterPro" id="IPR036397">
    <property type="entry name" value="RNaseH_sf"/>
</dbReference>
<dbReference type="InterPro" id="IPR012337">
    <property type="entry name" value="RNaseH-like_sf"/>
</dbReference>
<keyword evidence="4" id="KW-0808">Transferase</keyword>
<dbReference type="GO" id="GO:0003887">
    <property type="term" value="F:DNA-directed DNA polymerase activity"/>
    <property type="evidence" value="ECO:0007669"/>
    <property type="project" value="UniProtKB-EC"/>
</dbReference>
<dbReference type="PANTHER" id="PTHR30231:SF42">
    <property type="entry name" value="EXONUCLEASE"/>
    <property type="match status" value="1"/>
</dbReference>
<reference evidence="4 5" key="1">
    <citation type="submission" date="2020-08" db="EMBL/GenBank/DDBJ databases">
        <title>Genomic Encyclopedia of Type Strains, Phase IV (KMG-IV): sequencing the most valuable type-strain genomes for metagenomic binning, comparative biology and taxonomic classification.</title>
        <authorList>
            <person name="Goeker M."/>
        </authorList>
    </citation>
    <scope>NUCLEOTIDE SEQUENCE [LARGE SCALE GENOMIC DNA]</scope>
    <source>
        <strain evidence="4 5">DSM 27471</strain>
    </source>
</reference>
<comment type="caution">
    <text evidence="4">The sequence shown here is derived from an EMBL/GenBank/DDBJ whole genome shotgun (WGS) entry which is preliminary data.</text>
</comment>
<keyword evidence="4" id="KW-0548">Nucleotidyltransferase</keyword>
<comment type="subunit">
    <text evidence="2">DNA polymerase III contains a core (composed of alpha, epsilon and theta chains) that associates with a tau subunit. This core dimerizes to form the POLIII' complex. PolIII' associates with the gamma complex (composed of gamma, delta, delta', psi and chi chains) and with the beta chain to form the complete DNA polymerase III complex.</text>
</comment>
<name>A0A7W5H2Z4_9PORP</name>
<dbReference type="AlphaFoldDB" id="A0A7W5H2Z4"/>
<gene>
    <name evidence="4" type="ORF">FHX64_002154</name>
</gene>
<dbReference type="GO" id="GO:0003676">
    <property type="term" value="F:nucleic acid binding"/>
    <property type="evidence" value="ECO:0007669"/>
    <property type="project" value="InterPro"/>
</dbReference>
<organism evidence="4 5">
    <name type="scientific">Microbacter margulisiae</name>
    <dbReference type="NCBI Taxonomy" id="1350067"/>
    <lineage>
        <taxon>Bacteria</taxon>
        <taxon>Pseudomonadati</taxon>
        <taxon>Bacteroidota</taxon>
        <taxon>Bacteroidia</taxon>
        <taxon>Bacteroidales</taxon>
        <taxon>Porphyromonadaceae</taxon>
        <taxon>Microbacter</taxon>
    </lineage>
</organism>
<dbReference type="PANTHER" id="PTHR30231">
    <property type="entry name" value="DNA POLYMERASE III SUBUNIT EPSILON"/>
    <property type="match status" value="1"/>
</dbReference>
<dbReference type="InterPro" id="IPR013520">
    <property type="entry name" value="Ribonucl_H"/>
</dbReference>
<dbReference type="RefSeq" id="WP_183413758.1">
    <property type="nucleotide sequence ID" value="NZ_JACHYB010000002.1"/>
</dbReference>
<dbReference type="Pfam" id="PF00929">
    <property type="entry name" value="RNase_T"/>
    <property type="match status" value="1"/>
</dbReference>
<evidence type="ECO:0000313" key="5">
    <source>
        <dbReference type="Proteomes" id="UP000544222"/>
    </source>
</evidence>
<feature type="domain" description="Exonuclease" evidence="3">
    <location>
        <begin position="2"/>
        <end position="165"/>
    </location>
</feature>
<proteinExistence type="predicted"/>
<sequence length="182" mass="20431">MTFTAIDFETAYAKFPCEIGICVVENDEIQSANSWLIKPACFPYMNYWCYKTHGISSDMVQDEPSFADLWSTLQPLLDDTLLIAHNAPFDMGVLRASLQYYDLAMPHSDYVCSVSLSRRVWKGLESYSLHNLCALHDIHFHHHRAGADAEACAKLVLKMAESSGLSSVEELVAHTGLQLQKV</sequence>
<dbReference type="Proteomes" id="UP000544222">
    <property type="component" value="Unassembled WGS sequence"/>
</dbReference>
<protein>
    <submittedName>
        <fullName evidence="4">DNA polymerase-3 subunit epsilon</fullName>
        <ecNumber evidence="4">2.7.7.7</ecNumber>
    </submittedName>
</protein>
<dbReference type="SUPFAM" id="SSF53098">
    <property type="entry name" value="Ribonuclease H-like"/>
    <property type="match status" value="1"/>
</dbReference>
<evidence type="ECO:0000259" key="3">
    <source>
        <dbReference type="SMART" id="SM00479"/>
    </source>
</evidence>
<evidence type="ECO:0000256" key="1">
    <source>
        <dbReference type="ARBA" id="ARBA00025483"/>
    </source>
</evidence>
<dbReference type="CDD" id="cd06130">
    <property type="entry name" value="DNA_pol_III_epsilon_like"/>
    <property type="match status" value="1"/>
</dbReference>
<evidence type="ECO:0000256" key="2">
    <source>
        <dbReference type="ARBA" id="ARBA00026073"/>
    </source>
</evidence>
<dbReference type="Gene3D" id="3.30.420.10">
    <property type="entry name" value="Ribonuclease H-like superfamily/Ribonuclease H"/>
    <property type="match status" value="1"/>
</dbReference>
<accession>A0A7W5H2Z4</accession>
<keyword evidence="5" id="KW-1185">Reference proteome</keyword>
<comment type="function">
    <text evidence="1">DNA polymerase III is a complex, multichain enzyme responsible for most of the replicative synthesis in bacteria. The epsilon subunit contain the editing function and is a proofreading 3'-5' exonuclease.</text>
</comment>
<evidence type="ECO:0000313" key="4">
    <source>
        <dbReference type="EMBL" id="MBB3187956.1"/>
    </source>
</evidence>
<dbReference type="GO" id="GO:0008408">
    <property type="term" value="F:3'-5' exonuclease activity"/>
    <property type="evidence" value="ECO:0007669"/>
    <property type="project" value="TreeGrafter"/>
</dbReference>
<dbReference type="EC" id="2.7.7.7" evidence="4"/>
<dbReference type="EMBL" id="JACHYB010000002">
    <property type="protein sequence ID" value="MBB3187956.1"/>
    <property type="molecule type" value="Genomic_DNA"/>
</dbReference>
<dbReference type="FunFam" id="3.30.420.10:FF:000045">
    <property type="entry name" value="3'-5' exonuclease DinG"/>
    <property type="match status" value="1"/>
</dbReference>